<protein>
    <recommendedName>
        <fullName evidence="3">Exostosin GT47 domain-containing protein</fullName>
    </recommendedName>
</protein>
<keyword evidence="1" id="KW-0732">Signal</keyword>
<dbReference type="PANTHER" id="PTHR11062:SF281">
    <property type="entry name" value="EXOSTOSIN-LIKE 2"/>
    <property type="match status" value="1"/>
</dbReference>
<organism evidence="2">
    <name type="scientific">Tetraselmis sp. GSL018</name>
    <dbReference type="NCBI Taxonomy" id="582737"/>
    <lineage>
        <taxon>Eukaryota</taxon>
        <taxon>Viridiplantae</taxon>
        <taxon>Chlorophyta</taxon>
        <taxon>core chlorophytes</taxon>
        <taxon>Chlorodendrophyceae</taxon>
        <taxon>Chlorodendrales</taxon>
        <taxon>Chlorodendraceae</taxon>
        <taxon>Tetraselmis</taxon>
    </lineage>
</organism>
<proteinExistence type="predicted"/>
<dbReference type="PANTHER" id="PTHR11062">
    <property type="entry name" value="EXOSTOSIN HEPARAN SULFATE GLYCOSYLTRANSFERASE -RELATED"/>
    <property type="match status" value="1"/>
</dbReference>
<evidence type="ECO:0000313" key="2">
    <source>
        <dbReference type="EMBL" id="JAC69114.1"/>
    </source>
</evidence>
<dbReference type="EMBL" id="GBEZ01017204">
    <property type="protein sequence ID" value="JAC69114.1"/>
    <property type="molecule type" value="Transcribed_RNA"/>
</dbReference>
<feature type="chain" id="PRO_5001609630" description="Exostosin GT47 domain-containing protein" evidence="1">
    <location>
        <begin position="27"/>
        <end position="528"/>
    </location>
</feature>
<evidence type="ECO:0000256" key="1">
    <source>
        <dbReference type="SAM" id="SignalP"/>
    </source>
</evidence>
<dbReference type="InterPro" id="IPR004263">
    <property type="entry name" value="Exostosin"/>
</dbReference>
<dbReference type="GO" id="GO:0016757">
    <property type="term" value="F:glycosyltransferase activity"/>
    <property type="evidence" value="ECO:0007669"/>
    <property type="project" value="InterPro"/>
</dbReference>
<feature type="signal peptide" evidence="1">
    <location>
        <begin position="1"/>
        <end position="26"/>
    </location>
</feature>
<dbReference type="AlphaFoldDB" id="A0A061RED5"/>
<gene>
    <name evidence="2" type="ORF">TSPGSL018_7147</name>
</gene>
<accession>A0A061RED5</accession>
<evidence type="ECO:0008006" key="3">
    <source>
        <dbReference type="Google" id="ProtNLM"/>
    </source>
</evidence>
<sequence length="528" mass="60158">MSLISYLGVPALFLLISLTMEDTCLGAEPCKEPHCQIDILLDLFKATKQKPAWSPLQSQHIDNRMTRLYPPNQHRNTSDSLLPWVLPNRADGGHVPRRWVSRRPDGDSWGPESIQCASVPPFHFYILEEAMLPRCPSFRSGEELINLVGRNGKRLGGLHVGEHFFYWQLMRHPWRTYDPMDAQIVVVPAFLNMLVYSGGFCGPVEDGLNHISNALLNSPRYHINQGKDFLMLSTGFAPHNMLFSRGSPAKALFGNTTRNFIFVSRLNGKFLRLRPIQRRTRCVIAAPYSSQNDIANCTGSSKDGLQCPDVNHEKTFEEFMAKRDYNMFLMGQADNRIAYGSRRLAVTQAAEIYPPNYIVGSSAMRVLNSPECQGDPEKWNGCFKRSRQIPKHLYPTYIHRSKLSLMISGDDPSSGRYYESLTAGTPSVVISAGWYDQSAPFRCKVPYADMSFFLNEEDFRAATYKFTLKAMRRIYKDRAALLRKMWETQRRHVKDLLWHVPGSRVAQNVLEQAYRGCLTELRGNNDAS</sequence>
<name>A0A061RED5_9CHLO</name>
<reference evidence="2" key="1">
    <citation type="submission" date="2014-05" db="EMBL/GenBank/DDBJ databases">
        <title>The transcriptome of the halophilic microalga Tetraselmis sp. GSL018 isolated from the Great Salt Lake, Utah.</title>
        <authorList>
            <person name="Jinkerson R.E."/>
            <person name="D'Adamo S."/>
            <person name="Posewitz M.C."/>
        </authorList>
    </citation>
    <scope>NUCLEOTIDE SEQUENCE</scope>
    <source>
        <strain evidence="2">GSL018</strain>
    </source>
</reference>